<gene>
    <name evidence="2" type="ORF">EVAR_100160_1</name>
</gene>
<dbReference type="EMBL" id="BGZK01001999">
    <property type="protein sequence ID" value="GBP89389.1"/>
    <property type="molecule type" value="Genomic_DNA"/>
</dbReference>
<accession>A0A4C1ZR08</accession>
<sequence>MCAQLDDAALQVFKDGDYGPYLDLDSTLVEQEEDLEAAKLASLCTYARASQSVRRDALGRRMSIRPSRVSHRVL</sequence>
<dbReference type="STRING" id="151549.A0A4C1ZR08"/>
<comment type="caution">
    <text evidence="2">The sequence shown here is derived from an EMBL/GenBank/DDBJ whole genome shotgun (WGS) entry which is preliminary data.</text>
</comment>
<reference evidence="2 3" key="1">
    <citation type="journal article" date="2019" name="Commun. Biol.">
        <title>The bagworm genome reveals a unique fibroin gene that provides high tensile strength.</title>
        <authorList>
            <person name="Kono N."/>
            <person name="Nakamura H."/>
            <person name="Ohtoshi R."/>
            <person name="Tomita M."/>
            <person name="Numata K."/>
            <person name="Arakawa K."/>
        </authorList>
    </citation>
    <scope>NUCLEOTIDE SEQUENCE [LARGE SCALE GENOMIC DNA]</scope>
</reference>
<name>A0A4C1ZR08_EUMVA</name>
<evidence type="ECO:0000313" key="2">
    <source>
        <dbReference type="EMBL" id="GBP89389.1"/>
    </source>
</evidence>
<evidence type="ECO:0000313" key="3">
    <source>
        <dbReference type="Proteomes" id="UP000299102"/>
    </source>
</evidence>
<dbReference type="Proteomes" id="UP000299102">
    <property type="component" value="Unassembled WGS sequence"/>
</dbReference>
<dbReference type="OrthoDB" id="9806920at2759"/>
<dbReference type="InterPro" id="IPR011989">
    <property type="entry name" value="ARM-like"/>
</dbReference>
<organism evidence="2 3">
    <name type="scientific">Eumeta variegata</name>
    <name type="common">Bagworm moth</name>
    <name type="synonym">Eumeta japonica</name>
    <dbReference type="NCBI Taxonomy" id="151549"/>
    <lineage>
        <taxon>Eukaryota</taxon>
        <taxon>Metazoa</taxon>
        <taxon>Ecdysozoa</taxon>
        <taxon>Arthropoda</taxon>
        <taxon>Hexapoda</taxon>
        <taxon>Insecta</taxon>
        <taxon>Pterygota</taxon>
        <taxon>Neoptera</taxon>
        <taxon>Endopterygota</taxon>
        <taxon>Lepidoptera</taxon>
        <taxon>Glossata</taxon>
        <taxon>Ditrysia</taxon>
        <taxon>Tineoidea</taxon>
        <taxon>Psychidae</taxon>
        <taxon>Oiketicinae</taxon>
        <taxon>Eumeta</taxon>
    </lineage>
</organism>
<dbReference type="Pfam" id="PF18382">
    <property type="entry name" value="Formin_GBD_N"/>
    <property type="match status" value="1"/>
</dbReference>
<dbReference type="Gene3D" id="1.25.10.10">
    <property type="entry name" value="Leucine-rich Repeat Variant"/>
    <property type="match status" value="1"/>
</dbReference>
<keyword evidence="3" id="KW-1185">Reference proteome</keyword>
<dbReference type="InterPro" id="IPR041387">
    <property type="entry name" value="FHOD1_GBD_N"/>
</dbReference>
<proteinExistence type="predicted"/>
<dbReference type="AlphaFoldDB" id="A0A4C1ZR08"/>
<protein>
    <recommendedName>
        <fullName evidence="1">FHOD1 N-terminal GTPase-binding domain-containing protein</fullName>
    </recommendedName>
</protein>
<feature type="domain" description="FHOD1 N-terminal GTPase-binding" evidence="1">
    <location>
        <begin position="4"/>
        <end position="37"/>
    </location>
</feature>
<evidence type="ECO:0000259" key="1">
    <source>
        <dbReference type="Pfam" id="PF18382"/>
    </source>
</evidence>